<accession>A0A9N8WQS6</accession>
<gene>
    <name evidence="1" type="ORF">AGERDE_LOCUS3974</name>
</gene>
<name>A0A9N8WQS6_9GLOM</name>
<comment type="caution">
    <text evidence="1">The sequence shown here is derived from an EMBL/GenBank/DDBJ whole genome shotgun (WGS) entry which is preliminary data.</text>
</comment>
<keyword evidence="2" id="KW-1185">Reference proteome</keyword>
<organism evidence="1 2">
    <name type="scientific">Ambispora gerdemannii</name>
    <dbReference type="NCBI Taxonomy" id="144530"/>
    <lineage>
        <taxon>Eukaryota</taxon>
        <taxon>Fungi</taxon>
        <taxon>Fungi incertae sedis</taxon>
        <taxon>Mucoromycota</taxon>
        <taxon>Glomeromycotina</taxon>
        <taxon>Glomeromycetes</taxon>
        <taxon>Archaeosporales</taxon>
        <taxon>Ambisporaceae</taxon>
        <taxon>Ambispora</taxon>
    </lineage>
</organism>
<dbReference type="AlphaFoldDB" id="A0A9N8WQS6"/>
<reference evidence="1" key="1">
    <citation type="submission" date="2021-06" db="EMBL/GenBank/DDBJ databases">
        <authorList>
            <person name="Kallberg Y."/>
            <person name="Tangrot J."/>
            <person name="Rosling A."/>
        </authorList>
    </citation>
    <scope>NUCLEOTIDE SEQUENCE</scope>
    <source>
        <strain evidence="1">MT106</strain>
    </source>
</reference>
<proteinExistence type="predicted"/>
<sequence>MYLAESSTIFDFSLSQYTPINTRQLDFYLNGLMPLITASSLTQGPITIPEDLSIISLDQLDVSQTNNPLNCAEHDYLFVETNSKEIIDDCINITQIDEFVFADSKEPFESNVKDNNTTNNLIPSPINPFTINTTTNNLTTTTNPSIVPNTSLISSPPPQSPFIPEYLNCDSTFLAGDLS</sequence>
<protein>
    <submittedName>
        <fullName evidence="1">13607_t:CDS:1</fullName>
    </submittedName>
</protein>
<evidence type="ECO:0000313" key="1">
    <source>
        <dbReference type="EMBL" id="CAG8495489.1"/>
    </source>
</evidence>
<evidence type="ECO:0000313" key="2">
    <source>
        <dbReference type="Proteomes" id="UP000789831"/>
    </source>
</evidence>
<dbReference type="Proteomes" id="UP000789831">
    <property type="component" value="Unassembled WGS sequence"/>
</dbReference>
<dbReference type="EMBL" id="CAJVPL010000425">
    <property type="protein sequence ID" value="CAG8495489.1"/>
    <property type="molecule type" value="Genomic_DNA"/>
</dbReference>